<keyword evidence="2" id="KW-1185">Reference proteome</keyword>
<dbReference type="GO" id="GO:0006364">
    <property type="term" value="P:rRNA processing"/>
    <property type="evidence" value="ECO:0007669"/>
    <property type="project" value="InterPro"/>
</dbReference>
<proteinExistence type="predicted"/>
<dbReference type="GO" id="GO:0000172">
    <property type="term" value="C:ribonuclease MRP complex"/>
    <property type="evidence" value="ECO:0007669"/>
    <property type="project" value="TreeGrafter"/>
</dbReference>
<dbReference type="OrthoDB" id="20109at2759"/>
<organism evidence="1 2">
    <name type="scientific">Maudiozyma exigua</name>
    <name type="common">Yeast</name>
    <name type="synonym">Kazachstania exigua</name>
    <dbReference type="NCBI Taxonomy" id="34358"/>
    <lineage>
        <taxon>Eukaryota</taxon>
        <taxon>Fungi</taxon>
        <taxon>Dikarya</taxon>
        <taxon>Ascomycota</taxon>
        <taxon>Saccharomycotina</taxon>
        <taxon>Saccharomycetes</taxon>
        <taxon>Saccharomycetales</taxon>
        <taxon>Saccharomycetaceae</taxon>
        <taxon>Maudiozyma</taxon>
    </lineage>
</organism>
<dbReference type="GO" id="GO:0000171">
    <property type="term" value="F:ribonuclease MRP activity"/>
    <property type="evidence" value="ECO:0007669"/>
    <property type="project" value="TreeGrafter"/>
</dbReference>
<dbReference type="EMBL" id="PUHR01000326">
    <property type="protein sequence ID" value="KAG0654719.1"/>
    <property type="molecule type" value="Genomic_DNA"/>
</dbReference>
<reference evidence="1 2" key="1">
    <citation type="submission" date="2020-11" db="EMBL/GenBank/DDBJ databases">
        <title>Kefir isolates.</title>
        <authorList>
            <person name="Marcisauskas S."/>
            <person name="Kim Y."/>
            <person name="Blasche S."/>
        </authorList>
    </citation>
    <scope>NUCLEOTIDE SEQUENCE [LARGE SCALE GENOMIC DNA]</scope>
    <source>
        <strain evidence="1 2">OG2</strain>
    </source>
</reference>
<dbReference type="AlphaFoldDB" id="A0A9P7B1S5"/>
<dbReference type="GO" id="GO:0005655">
    <property type="term" value="C:nucleolar ribonuclease P complex"/>
    <property type="evidence" value="ECO:0007669"/>
    <property type="project" value="TreeGrafter"/>
</dbReference>
<evidence type="ECO:0000313" key="1">
    <source>
        <dbReference type="EMBL" id="KAG0654719.1"/>
    </source>
</evidence>
<sequence length="205" mass="23958">MSSLKATDKRIAKRRQVYKTILSNPFVNEEHIWPHVSNQQLVIELLQKYVLNKLQHLIEMNVDKSQWPFTIMTDFNKIYKYISSSDLPTYDNKMILFVCNKDPDVPSVMLQQIPLLTSMSQKEIILVQLPKGTLTLLQKYIELPYGMLLLPTNQFDPIFVNQIQEQVSKQNLAWLKPLKYKHTDIKLVKSSAPLITKNKETKTKK</sequence>
<dbReference type="Pfam" id="PF08228">
    <property type="entry name" value="RNase_P_pop3"/>
    <property type="match status" value="1"/>
</dbReference>
<dbReference type="Proteomes" id="UP000750334">
    <property type="component" value="Unassembled WGS sequence"/>
</dbReference>
<dbReference type="PANTHER" id="PTHR28272:SF1">
    <property type="entry name" value="RIBONUCLEASES P_MRP PROTEIN SUBUNIT POP3"/>
    <property type="match status" value="1"/>
</dbReference>
<dbReference type="GO" id="GO:0005829">
    <property type="term" value="C:cytosol"/>
    <property type="evidence" value="ECO:0007669"/>
    <property type="project" value="TreeGrafter"/>
</dbReference>
<name>A0A9P7B1S5_MAUEX</name>
<accession>A0A9P7B1S5</accession>
<dbReference type="GO" id="GO:0008033">
    <property type="term" value="P:tRNA processing"/>
    <property type="evidence" value="ECO:0007669"/>
    <property type="project" value="InterPro"/>
</dbReference>
<dbReference type="InterPro" id="IPR013241">
    <property type="entry name" value="RNase_P_Pop3"/>
</dbReference>
<dbReference type="PANTHER" id="PTHR28272">
    <property type="entry name" value="RIBONUCLEASES P/MRP PROTEIN SUBUNIT POP3"/>
    <property type="match status" value="1"/>
</dbReference>
<dbReference type="GO" id="GO:0004526">
    <property type="term" value="F:ribonuclease P activity"/>
    <property type="evidence" value="ECO:0007669"/>
    <property type="project" value="TreeGrafter"/>
</dbReference>
<gene>
    <name evidence="1" type="primary">POP3</name>
    <name evidence="1" type="ORF">C6P45_003291</name>
</gene>
<comment type="caution">
    <text evidence="1">The sequence shown here is derived from an EMBL/GenBank/DDBJ whole genome shotgun (WGS) entry which is preliminary data.</text>
</comment>
<dbReference type="GO" id="GO:0034965">
    <property type="term" value="P:intronic box C/D snoRNA processing"/>
    <property type="evidence" value="ECO:0007669"/>
    <property type="project" value="TreeGrafter"/>
</dbReference>
<evidence type="ECO:0000313" key="2">
    <source>
        <dbReference type="Proteomes" id="UP000750334"/>
    </source>
</evidence>
<protein>
    <submittedName>
        <fullName evidence="1">RNase P and RNase MRP subunit</fullName>
    </submittedName>
</protein>